<dbReference type="Proteomes" id="UP001219525">
    <property type="component" value="Unassembled WGS sequence"/>
</dbReference>
<organism evidence="2 3">
    <name type="scientific">Mycena pura</name>
    <dbReference type="NCBI Taxonomy" id="153505"/>
    <lineage>
        <taxon>Eukaryota</taxon>
        <taxon>Fungi</taxon>
        <taxon>Dikarya</taxon>
        <taxon>Basidiomycota</taxon>
        <taxon>Agaricomycotina</taxon>
        <taxon>Agaricomycetes</taxon>
        <taxon>Agaricomycetidae</taxon>
        <taxon>Agaricales</taxon>
        <taxon>Marasmiineae</taxon>
        <taxon>Mycenaceae</taxon>
        <taxon>Mycena</taxon>
    </lineage>
</organism>
<evidence type="ECO:0000256" key="1">
    <source>
        <dbReference type="SAM" id="MobiDB-lite"/>
    </source>
</evidence>
<feature type="region of interest" description="Disordered" evidence="1">
    <location>
        <begin position="126"/>
        <end position="173"/>
    </location>
</feature>
<dbReference type="EMBL" id="JARJCW010000020">
    <property type="protein sequence ID" value="KAJ7213986.1"/>
    <property type="molecule type" value="Genomic_DNA"/>
</dbReference>
<comment type="caution">
    <text evidence="2">The sequence shown here is derived from an EMBL/GenBank/DDBJ whole genome shotgun (WGS) entry which is preliminary data.</text>
</comment>
<keyword evidence="3" id="KW-1185">Reference proteome</keyword>
<protein>
    <submittedName>
        <fullName evidence="2">Uncharacterized protein</fullName>
    </submittedName>
</protein>
<dbReference type="AlphaFoldDB" id="A0AAD6VMJ0"/>
<sequence length="173" mass="18684">MCVFCAGVSGAGLRSQIATAHSVNEVDVTSSLGPSMPTIFGRKRRCGAENPAGLVRLLRRMIQLDPANRPTVAEILRDPYFDGLHEHDRSRLHPNSNELHRTREAAELAADIEPWLRSPNEHGAQYHGCMSPSGIPLEGHNKKDGKCSEADEGLGDDGSKEKGGEQLGVVHAS</sequence>
<dbReference type="Gene3D" id="1.10.510.10">
    <property type="entry name" value="Transferase(Phosphotransferase) domain 1"/>
    <property type="match status" value="1"/>
</dbReference>
<feature type="compositionally biased region" description="Basic and acidic residues" evidence="1">
    <location>
        <begin position="139"/>
        <end position="149"/>
    </location>
</feature>
<reference evidence="2" key="1">
    <citation type="submission" date="2023-03" db="EMBL/GenBank/DDBJ databases">
        <title>Massive genome expansion in bonnet fungi (Mycena s.s.) driven by repeated elements and novel gene families across ecological guilds.</title>
        <authorList>
            <consortium name="Lawrence Berkeley National Laboratory"/>
            <person name="Harder C.B."/>
            <person name="Miyauchi S."/>
            <person name="Viragh M."/>
            <person name="Kuo A."/>
            <person name="Thoen E."/>
            <person name="Andreopoulos B."/>
            <person name="Lu D."/>
            <person name="Skrede I."/>
            <person name="Drula E."/>
            <person name="Henrissat B."/>
            <person name="Morin E."/>
            <person name="Kohler A."/>
            <person name="Barry K."/>
            <person name="LaButti K."/>
            <person name="Morin E."/>
            <person name="Salamov A."/>
            <person name="Lipzen A."/>
            <person name="Mereny Z."/>
            <person name="Hegedus B."/>
            <person name="Baldrian P."/>
            <person name="Stursova M."/>
            <person name="Weitz H."/>
            <person name="Taylor A."/>
            <person name="Grigoriev I.V."/>
            <person name="Nagy L.G."/>
            <person name="Martin F."/>
            <person name="Kauserud H."/>
        </authorList>
    </citation>
    <scope>NUCLEOTIDE SEQUENCE</scope>
    <source>
        <strain evidence="2">9144</strain>
    </source>
</reference>
<evidence type="ECO:0000313" key="2">
    <source>
        <dbReference type="EMBL" id="KAJ7213986.1"/>
    </source>
</evidence>
<name>A0AAD6VMJ0_9AGAR</name>
<gene>
    <name evidence="2" type="ORF">GGX14DRAFT_392760</name>
</gene>
<dbReference type="InterPro" id="IPR011009">
    <property type="entry name" value="Kinase-like_dom_sf"/>
</dbReference>
<dbReference type="SUPFAM" id="SSF56112">
    <property type="entry name" value="Protein kinase-like (PK-like)"/>
    <property type="match status" value="1"/>
</dbReference>
<accession>A0AAD6VMJ0</accession>
<proteinExistence type="predicted"/>
<evidence type="ECO:0000313" key="3">
    <source>
        <dbReference type="Proteomes" id="UP001219525"/>
    </source>
</evidence>